<name>A0AC61L3F5_9EURY</name>
<proteinExistence type="predicted"/>
<gene>
    <name evidence="1" type="ORF">C4B59_07995</name>
</gene>
<protein>
    <submittedName>
        <fullName evidence="1">Uncharacterized protein</fullName>
    </submittedName>
</protein>
<evidence type="ECO:0000313" key="2">
    <source>
        <dbReference type="Proteomes" id="UP000248329"/>
    </source>
</evidence>
<dbReference type="EMBL" id="PQXF01000012">
    <property type="protein sequence ID" value="PXF60757.1"/>
    <property type="molecule type" value="Genomic_DNA"/>
</dbReference>
<dbReference type="Proteomes" id="UP000248329">
    <property type="component" value="Unassembled WGS sequence"/>
</dbReference>
<accession>A0AC61L3F5</accession>
<reference evidence="1" key="1">
    <citation type="submission" date="2018-01" db="EMBL/GenBank/DDBJ databases">
        <authorList>
            <person name="Krukenberg V."/>
        </authorList>
    </citation>
    <scope>NUCLEOTIDE SEQUENCE</scope>
    <source>
        <strain evidence="1">E20ANME2</strain>
    </source>
</reference>
<organism evidence="1 2">
    <name type="scientific">Candidatus Methanogaster sp</name>
    <dbReference type="NCBI Taxonomy" id="3386292"/>
    <lineage>
        <taxon>Archaea</taxon>
        <taxon>Methanobacteriati</taxon>
        <taxon>Methanobacteriota</taxon>
        <taxon>Stenosarchaea group</taxon>
        <taxon>Methanomicrobia</taxon>
        <taxon>Methanosarcinales</taxon>
        <taxon>ANME-2 cluster</taxon>
        <taxon>Candidatus Methanogasteraceae</taxon>
        <taxon>Candidatus Methanogaster</taxon>
    </lineage>
</organism>
<evidence type="ECO:0000313" key="1">
    <source>
        <dbReference type="EMBL" id="PXF60757.1"/>
    </source>
</evidence>
<sequence length="79" mass="9281">MGTITINIKDDVEQEFRLLAGMIYGKKKGHLGKAFTEAIQDWIDERKQEKIAREALEIMNQDFSFGGRLYQHRSELHER</sequence>
<comment type="caution">
    <text evidence="1">The sequence shown here is derived from an EMBL/GenBank/DDBJ whole genome shotgun (WGS) entry which is preliminary data.</text>
</comment>